<evidence type="ECO:0000313" key="2">
    <source>
        <dbReference type="EMBL" id="KAG5463645.1"/>
    </source>
</evidence>
<sequence length="131" mass="13360">MKAAFVFAAAAAVLASAPAQAVEPTVCQPRKGDPGLADAAPEFAVVSVTGLAAGVDAATHVTTADLDAASADNCVRVAGVDFDPDAVIRINWKKSKLGFADHETTCNLAITTICTFPANELKPVQQTAPIP</sequence>
<dbReference type="EMBL" id="JAEFCI010000304">
    <property type="protein sequence ID" value="KAG5463645.1"/>
    <property type="molecule type" value="Genomic_DNA"/>
</dbReference>
<dbReference type="Proteomes" id="UP000673691">
    <property type="component" value="Unassembled WGS sequence"/>
</dbReference>
<evidence type="ECO:0000256" key="1">
    <source>
        <dbReference type="SAM" id="SignalP"/>
    </source>
</evidence>
<comment type="caution">
    <text evidence="2">The sequence shown here is derived from an EMBL/GenBank/DDBJ whole genome shotgun (WGS) entry which is preliminary data.</text>
</comment>
<evidence type="ECO:0000313" key="3">
    <source>
        <dbReference type="Proteomes" id="UP000673691"/>
    </source>
</evidence>
<name>A0A8H8A2B6_9FUNG</name>
<keyword evidence="3" id="KW-1185">Reference proteome</keyword>
<feature type="signal peptide" evidence="1">
    <location>
        <begin position="1"/>
        <end position="21"/>
    </location>
</feature>
<reference evidence="2 3" key="1">
    <citation type="journal article" name="Sci. Rep.">
        <title>Genome-scale phylogenetic analyses confirm Olpidium as the closest living zoosporic fungus to the non-flagellated, terrestrial fungi.</title>
        <authorList>
            <person name="Chang Y."/>
            <person name="Rochon D."/>
            <person name="Sekimoto S."/>
            <person name="Wang Y."/>
            <person name="Chovatia M."/>
            <person name="Sandor L."/>
            <person name="Salamov A."/>
            <person name="Grigoriev I.V."/>
            <person name="Stajich J.E."/>
            <person name="Spatafora J.W."/>
        </authorList>
    </citation>
    <scope>NUCLEOTIDE SEQUENCE [LARGE SCALE GENOMIC DNA]</scope>
    <source>
        <strain evidence="2">S191</strain>
    </source>
</reference>
<keyword evidence="1" id="KW-0732">Signal</keyword>
<dbReference type="AlphaFoldDB" id="A0A8H8A2B6"/>
<proteinExistence type="predicted"/>
<organism evidence="2 3">
    <name type="scientific">Olpidium bornovanus</name>
    <dbReference type="NCBI Taxonomy" id="278681"/>
    <lineage>
        <taxon>Eukaryota</taxon>
        <taxon>Fungi</taxon>
        <taxon>Fungi incertae sedis</taxon>
        <taxon>Olpidiomycota</taxon>
        <taxon>Olpidiomycotina</taxon>
        <taxon>Olpidiomycetes</taxon>
        <taxon>Olpidiales</taxon>
        <taxon>Olpidiaceae</taxon>
        <taxon>Olpidium</taxon>
    </lineage>
</organism>
<gene>
    <name evidence="2" type="ORF">BJ554DRAFT_5761</name>
</gene>
<feature type="chain" id="PRO_5034970780" evidence="1">
    <location>
        <begin position="22"/>
        <end position="131"/>
    </location>
</feature>
<protein>
    <submittedName>
        <fullName evidence="2">Uncharacterized protein</fullName>
    </submittedName>
</protein>
<accession>A0A8H8A2B6</accession>